<dbReference type="SMART" id="SM00155">
    <property type="entry name" value="PLDc"/>
    <property type="match status" value="2"/>
</dbReference>
<organism evidence="2 3">
    <name type="scientific">Arenimonas oryziterrae DSM 21050 = YC6267</name>
    <dbReference type="NCBI Taxonomy" id="1121015"/>
    <lineage>
        <taxon>Bacteria</taxon>
        <taxon>Pseudomonadati</taxon>
        <taxon>Pseudomonadota</taxon>
        <taxon>Gammaproteobacteria</taxon>
        <taxon>Lysobacterales</taxon>
        <taxon>Lysobacteraceae</taxon>
        <taxon>Arenimonas</taxon>
    </lineage>
</organism>
<dbReference type="Gene3D" id="3.30.870.10">
    <property type="entry name" value="Endonuclease Chain A"/>
    <property type="match status" value="2"/>
</dbReference>
<dbReference type="STRING" id="1121015.GCA_000420545_02047"/>
<evidence type="ECO:0000259" key="1">
    <source>
        <dbReference type="PROSITE" id="PS50035"/>
    </source>
</evidence>
<proteinExistence type="predicted"/>
<dbReference type="PANTHER" id="PTHR21248:SF22">
    <property type="entry name" value="PHOSPHOLIPASE D"/>
    <property type="match status" value="1"/>
</dbReference>
<keyword evidence="3" id="KW-1185">Reference proteome</keyword>
<sequence>MIIAGILGALLALVSTLLVLNFVEPEKHIEKKVRHGHGISDEQFRRELGTLLGPPIISDSAIINLENGREIFPSMLAAVRAAKRSITFETYIYWSGAVGEDFADALAERARAGVKVHMLIDWVGSQRMDERMLERMRVAGVELRRYHPLRWYHLARMNNRTHRKLLMIDGRVGFTGGVGIADQWAGNAQNPTQWRDSHFRVEGPAVGQMQAAFMDNWIKTTGEVLRGEDYFPPLPPVGRTSAQMFTSSPSGGADSMQLMYLLSITAAKVSIDLSAAYFVPDAMTRLALREALGRGVRVRILVPGDHIDTAIVRRASRANWGELLAAGAVIHEYLPTMFHCKMLIVDGQLVSVGSTNFDNRSFRLNDEANLNVYDADFARRMTAVFEADLSRSQSVTLAKWQARPRRERVLEHLATLFSSQL</sequence>
<dbReference type="RefSeq" id="WP_022969661.1">
    <property type="nucleotide sequence ID" value="NZ_ATVD01000003.1"/>
</dbReference>
<dbReference type="CDD" id="cd09159">
    <property type="entry name" value="PLDc_ybhO_like_2"/>
    <property type="match status" value="1"/>
</dbReference>
<dbReference type="Pfam" id="PF13091">
    <property type="entry name" value="PLDc_2"/>
    <property type="match status" value="2"/>
</dbReference>
<dbReference type="AlphaFoldDB" id="A0A091AWT0"/>
<dbReference type="PROSITE" id="PS50035">
    <property type="entry name" value="PLD"/>
    <property type="match status" value="2"/>
</dbReference>
<dbReference type="eggNOG" id="COG1502">
    <property type="taxonomic scope" value="Bacteria"/>
</dbReference>
<name>A0A091AWT0_9GAMM</name>
<feature type="domain" description="PLD phosphodiesterase" evidence="1">
    <location>
        <begin position="157"/>
        <end position="184"/>
    </location>
</feature>
<dbReference type="EMBL" id="AVCI01000004">
    <property type="protein sequence ID" value="KFN43876.1"/>
    <property type="molecule type" value="Genomic_DNA"/>
</dbReference>
<dbReference type="CDD" id="cd09110">
    <property type="entry name" value="PLDc_CLS_1"/>
    <property type="match status" value="1"/>
</dbReference>
<dbReference type="GO" id="GO:0016020">
    <property type="term" value="C:membrane"/>
    <property type="evidence" value="ECO:0007669"/>
    <property type="project" value="TreeGrafter"/>
</dbReference>
<dbReference type="Proteomes" id="UP000029385">
    <property type="component" value="Unassembled WGS sequence"/>
</dbReference>
<dbReference type="InterPro" id="IPR025202">
    <property type="entry name" value="PLD-like_dom"/>
</dbReference>
<feature type="domain" description="PLD phosphodiesterase" evidence="1">
    <location>
        <begin position="334"/>
        <end position="361"/>
    </location>
</feature>
<dbReference type="GO" id="GO:0008808">
    <property type="term" value="F:cardiolipin synthase activity"/>
    <property type="evidence" value="ECO:0007669"/>
    <property type="project" value="TreeGrafter"/>
</dbReference>
<dbReference type="GO" id="GO:0032049">
    <property type="term" value="P:cardiolipin biosynthetic process"/>
    <property type="evidence" value="ECO:0007669"/>
    <property type="project" value="UniProtKB-ARBA"/>
</dbReference>
<dbReference type="PATRIC" id="fig|1121015.4.peg.1086"/>
<evidence type="ECO:0000313" key="2">
    <source>
        <dbReference type="EMBL" id="KFN43876.1"/>
    </source>
</evidence>
<comment type="caution">
    <text evidence="2">The sequence shown here is derived from an EMBL/GenBank/DDBJ whole genome shotgun (WGS) entry which is preliminary data.</text>
</comment>
<gene>
    <name evidence="2" type="ORF">N789_07980</name>
</gene>
<accession>A0A091AWT0</accession>
<dbReference type="InterPro" id="IPR001736">
    <property type="entry name" value="PLipase_D/transphosphatidylase"/>
</dbReference>
<protein>
    <recommendedName>
        <fullName evidence="1">PLD phosphodiesterase domain-containing protein</fullName>
    </recommendedName>
</protein>
<dbReference type="SUPFAM" id="SSF56024">
    <property type="entry name" value="Phospholipase D/nuclease"/>
    <property type="match status" value="2"/>
</dbReference>
<evidence type="ECO:0000313" key="3">
    <source>
        <dbReference type="Proteomes" id="UP000029385"/>
    </source>
</evidence>
<reference evidence="2 3" key="1">
    <citation type="submission" date="2013-09" db="EMBL/GenBank/DDBJ databases">
        <title>Genome sequencing of Arenimonas oryziterrae.</title>
        <authorList>
            <person name="Chen F."/>
            <person name="Wang G."/>
        </authorList>
    </citation>
    <scope>NUCLEOTIDE SEQUENCE [LARGE SCALE GENOMIC DNA]</scope>
    <source>
        <strain evidence="2 3">YC6267</strain>
    </source>
</reference>
<dbReference type="PANTHER" id="PTHR21248">
    <property type="entry name" value="CARDIOLIPIN SYNTHASE"/>
    <property type="match status" value="1"/>
</dbReference>